<sequence>MSVRLFLDCDGVLADFDGGVRKLTGLSPDALEAERGKGGFWKALARADAFYADLDPLPGALDMVEAVRHLEPTILTGLPMGNWARRQKLAWRDRHLPGIPMITCMARDKWKYAEAGDVLVDDRKTARAPWKEKGRGRFILHKAPETTLLELGKYFEL</sequence>
<comment type="similarity">
    <text evidence="1">Belongs to the 5'(3')-deoxyribonucleotidase family.</text>
</comment>
<evidence type="ECO:0000256" key="2">
    <source>
        <dbReference type="PIRSR" id="PIRSR610708-1"/>
    </source>
</evidence>
<evidence type="ECO:0000313" key="3">
    <source>
        <dbReference type="EMBL" id="MCM8557321.1"/>
    </source>
</evidence>
<dbReference type="GO" id="GO:0009264">
    <property type="term" value="P:deoxyribonucleotide catabolic process"/>
    <property type="evidence" value="ECO:0007669"/>
    <property type="project" value="InterPro"/>
</dbReference>
<dbReference type="InterPro" id="IPR036412">
    <property type="entry name" value="HAD-like_sf"/>
</dbReference>
<dbReference type="Pfam" id="PF06941">
    <property type="entry name" value="NT5C"/>
    <property type="match status" value="1"/>
</dbReference>
<dbReference type="InterPro" id="IPR023214">
    <property type="entry name" value="HAD_sf"/>
</dbReference>
<feature type="active site" description="Proton donor" evidence="2">
    <location>
        <position position="10"/>
    </location>
</feature>
<evidence type="ECO:0000313" key="4">
    <source>
        <dbReference type="Proteomes" id="UP001155128"/>
    </source>
</evidence>
<proteinExistence type="inferred from homology"/>
<organism evidence="3 4">
    <name type="scientific">Sphingomicrobium sediminis</name>
    <dbReference type="NCBI Taxonomy" id="2950949"/>
    <lineage>
        <taxon>Bacteria</taxon>
        <taxon>Pseudomonadati</taxon>
        <taxon>Pseudomonadota</taxon>
        <taxon>Alphaproteobacteria</taxon>
        <taxon>Sphingomonadales</taxon>
        <taxon>Sphingomonadaceae</taxon>
        <taxon>Sphingomicrobium</taxon>
    </lineage>
</organism>
<dbReference type="SUPFAM" id="SSF56784">
    <property type="entry name" value="HAD-like"/>
    <property type="match status" value="1"/>
</dbReference>
<gene>
    <name evidence="3" type="ORF">NDO55_05745</name>
</gene>
<dbReference type="GO" id="GO:0008253">
    <property type="term" value="F:5'-nucleotidase activity"/>
    <property type="evidence" value="ECO:0007669"/>
    <property type="project" value="InterPro"/>
</dbReference>
<reference evidence="3" key="1">
    <citation type="submission" date="2022-06" db="EMBL/GenBank/DDBJ databases">
        <title>Sphingomicrobium sedimins sp. nov., a marine bacterium isolated from tidal flat.</title>
        <authorList>
            <person name="Kim C.-H."/>
            <person name="Yoo Y."/>
            <person name="Kim J.-J."/>
        </authorList>
    </citation>
    <scope>NUCLEOTIDE SEQUENCE</scope>
    <source>
        <strain evidence="3">GRR-S6-50</strain>
    </source>
</reference>
<dbReference type="EMBL" id="JAMSHT010000001">
    <property type="protein sequence ID" value="MCM8557321.1"/>
    <property type="molecule type" value="Genomic_DNA"/>
</dbReference>
<accession>A0A9X2J3H9</accession>
<dbReference type="InterPro" id="IPR010708">
    <property type="entry name" value="5'(3')-deoxyribonucleotidase"/>
</dbReference>
<dbReference type="Proteomes" id="UP001155128">
    <property type="component" value="Unassembled WGS sequence"/>
</dbReference>
<dbReference type="Gene3D" id="3.40.50.1000">
    <property type="entry name" value="HAD superfamily/HAD-like"/>
    <property type="match status" value="1"/>
</dbReference>
<keyword evidence="4" id="KW-1185">Reference proteome</keyword>
<dbReference type="AlphaFoldDB" id="A0A9X2J3H9"/>
<protein>
    <submittedName>
        <fullName evidence="3">Uncharacterized protein</fullName>
    </submittedName>
</protein>
<feature type="active site" description="Nucleophile" evidence="2">
    <location>
        <position position="8"/>
    </location>
</feature>
<comment type="caution">
    <text evidence="3">The sequence shown here is derived from an EMBL/GenBank/DDBJ whole genome shotgun (WGS) entry which is preliminary data.</text>
</comment>
<dbReference type="RefSeq" id="WP_252113286.1">
    <property type="nucleotide sequence ID" value="NZ_JAMSHT010000001.1"/>
</dbReference>
<evidence type="ECO:0000256" key="1">
    <source>
        <dbReference type="ARBA" id="ARBA00009589"/>
    </source>
</evidence>
<name>A0A9X2J3H9_9SPHN</name>